<feature type="domain" description="Radical SAM core" evidence="5">
    <location>
        <begin position="1"/>
        <end position="199"/>
    </location>
</feature>
<name>X1L358_9ZZZZ</name>
<dbReference type="GO" id="GO:0051536">
    <property type="term" value="F:iron-sulfur cluster binding"/>
    <property type="evidence" value="ECO:0007669"/>
    <property type="project" value="UniProtKB-KW"/>
</dbReference>
<proteinExistence type="predicted"/>
<keyword evidence="4" id="KW-0411">Iron-sulfur</keyword>
<dbReference type="Pfam" id="PF04055">
    <property type="entry name" value="Radical_SAM"/>
    <property type="match status" value="1"/>
</dbReference>
<dbReference type="InterPro" id="IPR007197">
    <property type="entry name" value="rSAM"/>
</dbReference>
<accession>X1L358</accession>
<comment type="caution">
    <text evidence="6">The sequence shown here is derived from an EMBL/GenBank/DDBJ whole genome shotgun (WGS) entry which is preliminary data.</text>
</comment>
<protein>
    <recommendedName>
        <fullName evidence="5">Radical SAM core domain-containing protein</fullName>
    </recommendedName>
</protein>
<dbReference type="InterPro" id="IPR013785">
    <property type="entry name" value="Aldolase_TIM"/>
</dbReference>
<evidence type="ECO:0000259" key="5">
    <source>
        <dbReference type="PROSITE" id="PS51918"/>
    </source>
</evidence>
<dbReference type="SUPFAM" id="SSF102114">
    <property type="entry name" value="Radical SAM enzymes"/>
    <property type="match status" value="1"/>
</dbReference>
<feature type="non-terminal residue" evidence="6">
    <location>
        <position position="248"/>
    </location>
</feature>
<gene>
    <name evidence="6" type="ORF">S03H2_58456</name>
</gene>
<dbReference type="InterPro" id="IPR050377">
    <property type="entry name" value="Radical_SAM_PqqE_MftC-like"/>
</dbReference>
<dbReference type="GO" id="GO:0003824">
    <property type="term" value="F:catalytic activity"/>
    <property type="evidence" value="ECO:0007669"/>
    <property type="project" value="InterPro"/>
</dbReference>
<feature type="non-terminal residue" evidence="6">
    <location>
        <position position="1"/>
    </location>
</feature>
<dbReference type="Pfam" id="PF13186">
    <property type="entry name" value="SPASM"/>
    <property type="match status" value="1"/>
</dbReference>
<dbReference type="EMBL" id="BARU01037526">
    <property type="protein sequence ID" value="GAH88598.1"/>
    <property type="molecule type" value="Genomic_DNA"/>
</dbReference>
<keyword evidence="2" id="KW-0479">Metal-binding</keyword>
<dbReference type="Gene3D" id="3.20.20.70">
    <property type="entry name" value="Aldolase class I"/>
    <property type="match status" value="1"/>
</dbReference>
<dbReference type="GO" id="GO:0046872">
    <property type="term" value="F:metal ion binding"/>
    <property type="evidence" value="ECO:0007669"/>
    <property type="project" value="UniProtKB-KW"/>
</dbReference>
<dbReference type="PANTHER" id="PTHR11228">
    <property type="entry name" value="RADICAL SAM DOMAIN PROTEIN"/>
    <property type="match status" value="1"/>
</dbReference>
<keyword evidence="3" id="KW-0408">Iron</keyword>
<keyword evidence="1" id="KW-0949">S-adenosyl-L-methionine</keyword>
<reference evidence="6" key="1">
    <citation type="journal article" date="2014" name="Front. Microbiol.">
        <title>High frequency of phylogenetically diverse reductive dehalogenase-homologous genes in deep subseafloor sedimentary metagenomes.</title>
        <authorList>
            <person name="Kawai M."/>
            <person name="Futagami T."/>
            <person name="Toyoda A."/>
            <person name="Takaki Y."/>
            <person name="Nishi S."/>
            <person name="Hori S."/>
            <person name="Arai W."/>
            <person name="Tsubouchi T."/>
            <person name="Morono Y."/>
            <person name="Uchiyama I."/>
            <person name="Ito T."/>
            <person name="Fujiyama A."/>
            <person name="Inagaki F."/>
            <person name="Takami H."/>
        </authorList>
    </citation>
    <scope>NUCLEOTIDE SEQUENCE</scope>
    <source>
        <strain evidence="6">Expedition CK06-06</strain>
    </source>
</reference>
<organism evidence="6">
    <name type="scientific">marine sediment metagenome</name>
    <dbReference type="NCBI Taxonomy" id="412755"/>
    <lineage>
        <taxon>unclassified sequences</taxon>
        <taxon>metagenomes</taxon>
        <taxon>ecological metagenomes</taxon>
    </lineage>
</organism>
<evidence type="ECO:0000256" key="3">
    <source>
        <dbReference type="ARBA" id="ARBA00023004"/>
    </source>
</evidence>
<evidence type="ECO:0000313" key="6">
    <source>
        <dbReference type="EMBL" id="GAH88598.1"/>
    </source>
</evidence>
<dbReference type="PANTHER" id="PTHR11228:SF7">
    <property type="entry name" value="PQQA PEPTIDE CYCLASE"/>
    <property type="match status" value="1"/>
</dbReference>
<evidence type="ECO:0000256" key="2">
    <source>
        <dbReference type="ARBA" id="ARBA00022723"/>
    </source>
</evidence>
<evidence type="ECO:0000256" key="4">
    <source>
        <dbReference type="ARBA" id="ARBA00023014"/>
    </source>
</evidence>
<dbReference type="GO" id="GO:0006783">
    <property type="term" value="P:heme biosynthetic process"/>
    <property type="evidence" value="ECO:0007669"/>
    <property type="project" value="TreeGrafter"/>
</dbReference>
<sequence length="248" mass="28327">PHCCVGNYKNEPRRELSTDEIKDILDQSAKAFVVNFFGGEPTMRAEIMELIKYASERAVYVFCVTNGLKITKDFARQLKDSGLEMLYVSIDSPIPEKHDQLRGMKGVYNKAVQGIKNALEVRLKCALSTYVTKETLANGEFEDIIKLARELGANGVRYLLPTPAGRWLHNPEVKLTPKEERKVRKIAKFPFVCRDFYFQTQSSSQCRGIADNVYFYISPYGDVQPCCFMPLTFGNTREEPLKTILERM</sequence>
<dbReference type="InterPro" id="IPR023885">
    <property type="entry name" value="4Fe4S-binding_SPASM_dom"/>
</dbReference>
<dbReference type="CDD" id="cd01335">
    <property type="entry name" value="Radical_SAM"/>
    <property type="match status" value="1"/>
</dbReference>
<evidence type="ECO:0000256" key="1">
    <source>
        <dbReference type="ARBA" id="ARBA00022691"/>
    </source>
</evidence>
<dbReference type="AlphaFoldDB" id="X1L358"/>
<dbReference type="PROSITE" id="PS51918">
    <property type="entry name" value="RADICAL_SAM"/>
    <property type="match status" value="1"/>
</dbReference>
<dbReference type="InterPro" id="IPR058240">
    <property type="entry name" value="rSAM_sf"/>
</dbReference>